<evidence type="ECO:0000256" key="1">
    <source>
        <dbReference type="ARBA" id="ARBA00004141"/>
    </source>
</evidence>
<feature type="transmembrane region" description="Helical" evidence="8">
    <location>
        <begin position="451"/>
        <end position="474"/>
    </location>
</feature>
<keyword evidence="3 8" id="KW-0812">Transmembrane</keyword>
<dbReference type="FunFam" id="1.20.1250.20:FF:000065">
    <property type="entry name" value="Putative MFS pantothenate transporter"/>
    <property type="match status" value="1"/>
</dbReference>
<feature type="transmembrane region" description="Helical" evidence="8">
    <location>
        <begin position="383"/>
        <end position="405"/>
    </location>
</feature>
<evidence type="ECO:0000256" key="5">
    <source>
        <dbReference type="ARBA" id="ARBA00023136"/>
    </source>
</evidence>
<proteinExistence type="inferred from homology"/>
<keyword evidence="5 8" id="KW-0472">Membrane</keyword>
<keyword evidence="4 8" id="KW-1133">Transmembrane helix</keyword>
<protein>
    <recommendedName>
        <fullName evidence="9">Major facilitator superfamily (MFS) profile domain-containing protein</fullName>
    </recommendedName>
</protein>
<dbReference type="Proteomes" id="UP000184383">
    <property type="component" value="Unassembled WGS sequence"/>
</dbReference>
<dbReference type="OrthoDB" id="3639251at2759"/>
<dbReference type="InterPro" id="IPR020846">
    <property type="entry name" value="MFS_dom"/>
</dbReference>
<evidence type="ECO:0000313" key="10">
    <source>
        <dbReference type="EMBL" id="OJJ36288.1"/>
    </source>
</evidence>
<gene>
    <name evidence="10" type="ORF">ASPWEDRAFT_58239</name>
</gene>
<accession>A0A1L9RN83</accession>
<feature type="transmembrane region" description="Helical" evidence="8">
    <location>
        <begin position="417"/>
        <end position="439"/>
    </location>
</feature>
<evidence type="ECO:0000256" key="8">
    <source>
        <dbReference type="SAM" id="Phobius"/>
    </source>
</evidence>
<feature type="domain" description="Major facilitator superfamily (MFS) profile" evidence="9">
    <location>
        <begin position="54"/>
        <end position="480"/>
    </location>
</feature>
<feature type="transmembrane region" description="Helical" evidence="8">
    <location>
        <begin position="146"/>
        <end position="168"/>
    </location>
</feature>
<feature type="transmembrane region" description="Helical" evidence="8">
    <location>
        <begin position="94"/>
        <end position="113"/>
    </location>
</feature>
<feature type="transmembrane region" description="Helical" evidence="8">
    <location>
        <begin position="120"/>
        <end position="140"/>
    </location>
</feature>
<dbReference type="PANTHER" id="PTHR43791:SF39">
    <property type="entry name" value="TRANSPORTER LIZ1_SEO1, PUTATIVE (AFU_ORTHOLOGUE AFUA_3G00980)-RELATED"/>
    <property type="match status" value="1"/>
</dbReference>
<evidence type="ECO:0000256" key="2">
    <source>
        <dbReference type="ARBA" id="ARBA00022448"/>
    </source>
</evidence>
<dbReference type="GeneID" id="63754219"/>
<evidence type="ECO:0000313" key="11">
    <source>
        <dbReference type="Proteomes" id="UP000184383"/>
    </source>
</evidence>
<evidence type="ECO:0000256" key="4">
    <source>
        <dbReference type="ARBA" id="ARBA00022989"/>
    </source>
</evidence>
<dbReference type="GO" id="GO:0022857">
    <property type="term" value="F:transmembrane transporter activity"/>
    <property type="evidence" value="ECO:0007669"/>
    <property type="project" value="InterPro"/>
</dbReference>
<feature type="transmembrane region" description="Helical" evidence="8">
    <location>
        <begin position="180"/>
        <end position="201"/>
    </location>
</feature>
<dbReference type="RefSeq" id="XP_040689964.1">
    <property type="nucleotide sequence ID" value="XM_040838371.1"/>
</dbReference>
<dbReference type="InterPro" id="IPR011701">
    <property type="entry name" value="MFS"/>
</dbReference>
<evidence type="ECO:0000259" key="9">
    <source>
        <dbReference type="PROSITE" id="PS50850"/>
    </source>
</evidence>
<feature type="transmembrane region" description="Helical" evidence="8">
    <location>
        <begin position="46"/>
        <end position="67"/>
    </location>
</feature>
<name>A0A1L9RN83_ASPWE</name>
<dbReference type="SUPFAM" id="SSF103473">
    <property type="entry name" value="MFS general substrate transporter"/>
    <property type="match status" value="1"/>
</dbReference>
<feature type="transmembrane region" description="Helical" evidence="8">
    <location>
        <begin position="213"/>
        <end position="236"/>
    </location>
</feature>
<dbReference type="EMBL" id="KV878211">
    <property type="protein sequence ID" value="OJJ36288.1"/>
    <property type="molecule type" value="Genomic_DNA"/>
</dbReference>
<reference evidence="11" key="1">
    <citation type="journal article" date="2017" name="Genome Biol.">
        <title>Comparative genomics reveals high biological diversity and specific adaptations in the industrially and medically important fungal genus Aspergillus.</title>
        <authorList>
            <person name="de Vries R.P."/>
            <person name="Riley R."/>
            <person name="Wiebenga A."/>
            <person name="Aguilar-Osorio G."/>
            <person name="Amillis S."/>
            <person name="Uchima C.A."/>
            <person name="Anderluh G."/>
            <person name="Asadollahi M."/>
            <person name="Askin M."/>
            <person name="Barry K."/>
            <person name="Battaglia E."/>
            <person name="Bayram O."/>
            <person name="Benocci T."/>
            <person name="Braus-Stromeyer S.A."/>
            <person name="Caldana C."/>
            <person name="Canovas D."/>
            <person name="Cerqueira G.C."/>
            <person name="Chen F."/>
            <person name="Chen W."/>
            <person name="Choi C."/>
            <person name="Clum A."/>
            <person name="Dos Santos R.A."/>
            <person name="Damasio A.R."/>
            <person name="Diallinas G."/>
            <person name="Emri T."/>
            <person name="Fekete E."/>
            <person name="Flipphi M."/>
            <person name="Freyberg S."/>
            <person name="Gallo A."/>
            <person name="Gournas C."/>
            <person name="Habgood R."/>
            <person name="Hainaut M."/>
            <person name="Harispe M.L."/>
            <person name="Henrissat B."/>
            <person name="Hilden K.S."/>
            <person name="Hope R."/>
            <person name="Hossain A."/>
            <person name="Karabika E."/>
            <person name="Karaffa L."/>
            <person name="Karanyi Z."/>
            <person name="Krasevec N."/>
            <person name="Kuo A."/>
            <person name="Kusch H."/>
            <person name="LaButti K."/>
            <person name="Lagendijk E.L."/>
            <person name="Lapidus A."/>
            <person name="Levasseur A."/>
            <person name="Lindquist E."/>
            <person name="Lipzen A."/>
            <person name="Logrieco A.F."/>
            <person name="MacCabe A."/>
            <person name="Maekelae M.R."/>
            <person name="Malavazi I."/>
            <person name="Melin P."/>
            <person name="Meyer V."/>
            <person name="Mielnichuk N."/>
            <person name="Miskei M."/>
            <person name="Molnar A.P."/>
            <person name="Mule G."/>
            <person name="Ngan C.Y."/>
            <person name="Orejas M."/>
            <person name="Orosz E."/>
            <person name="Ouedraogo J.P."/>
            <person name="Overkamp K.M."/>
            <person name="Park H.-S."/>
            <person name="Perrone G."/>
            <person name="Piumi F."/>
            <person name="Punt P.J."/>
            <person name="Ram A.F."/>
            <person name="Ramon A."/>
            <person name="Rauscher S."/>
            <person name="Record E."/>
            <person name="Riano-Pachon D.M."/>
            <person name="Robert V."/>
            <person name="Roehrig J."/>
            <person name="Ruller R."/>
            <person name="Salamov A."/>
            <person name="Salih N.S."/>
            <person name="Samson R.A."/>
            <person name="Sandor E."/>
            <person name="Sanguinetti M."/>
            <person name="Schuetze T."/>
            <person name="Sepcic K."/>
            <person name="Shelest E."/>
            <person name="Sherlock G."/>
            <person name="Sophianopoulou V."/>
            <person name="Squina F.M."/>
            <person name="Sun H."/>
            <person name="Susca A."/>
            <person name="Todd R.B."/>
            <person name="Tsang A."/>
            <person name="Unkles S.E."/>
            <person name="van de Wiele N."/>
            <person name="van Rossen-Uffink D."/>
            <person name="Oliveira J.V."/>
            <person name="Vesth T.C."/>
            <person name="Visser J."/>
            <person name="Yu J.-H."/>
            <person name="Zhou M."/>
            <person name="Andersen M.R."/>
            <person name="Archer D.B."/>
            <person name="Baker S.E."/>
            <person name="Benoit I."/>
            <person name="Brakhage A.A."/>
            <person name="Braus G.H."/>
            <person name="Fischer R."/>
            <person name="Frisvad J.C."/>
            <person name="Goldman G.H."/>
            <person name="Houbraken J."/>
            <person name="Oakley B."/>
            <person name="Pocsi I."/>
            <person name="Scazzocchio C."/>
            <person name="Seiboth B."/>
            <person name="vanKuyk P.A."/>
            <person name="Wortman J."/>
            <person name="Dyer P.S."/>
            <person name="Grigoriev I.V."/>
        </authorList>
    </citation>
    <scope>NUCLEOTIDE SEQUENCE [LARGE SCALE GENOMIC DNA]</scope>
    <source>
        <strain evidence="11">DTO 134E9</strain>
    </source>
</reference>
<feature type="transmembrane region" description="Helical" evidence="8">
    <location>
        <begin position="286"/>
        <end position="308"/>
    </location>
</feature>
<feature type="transmembrane region" description="Helical" evidence="8">
    <location>
        <begin position="328"/>
        <end position="345"/>
    </location>
</feature>
<dbReference type="GO" id="GO:0016020">
    <property type="term" value="C:membrane"/>
    <property type="evidence" value="ECO:0007669"/>
    <property type="project" value="UniProtKB-SubCell"/>
</dbReference>
<feature type="transmembrane region" description="Helical" evidence="8">
    <location>
        <begin position="357"/>
        <end position="377"/>
    </location>
</feature>
<keyword evidence="2" id="KW-0813">Transport</keyword>
<comment type="subcellular location">
    <subcellularLocation>
        <location evidence="1">Membrane</location>
        <topology evidence="1">Multi-pass membrane protein</topology>
    </subcellularLocation>
</comment>
<keyword evidence="11" id="KW-1185">Reference proteome</keyword>
<feature type="region of interest" description="Disordered" evidence="7">
    <location>
        <begin position="1"/>
        <end position="27"/>
    </location>
</feature>
<dbReference type="Gene3D" id="1.20.1250.20">
    <property type="entry name" value="MFS general substrate transporter like domains"/>
    <property type="match status" value="1"/>
</dbReference>
<evidence type="ECO:0000256" key="3">
    <source>
        <dbReference type="ARBA" id="ARBA00022692"/>
    </source>
</evidence>
<evidence type="ECO:0000256" key="6">
    <source>
        <dbReference type="ARBA" id="ARBA00037968"/>
    </source>
</evidence>
<comment type="similarity">
    <text evidence="6">Belongs to the major facilitator superfamily. Allantoate permease family.</text>
</comment>
<evidence type="ECO:0000256" key="7">
    <source>
        <dbReference type="SAM" id="MobiDB-lite"/>
    </source>
</evidence>
<sequence>MLDKNQPSSTTDVVVQPGPLPSKTTTSGRRWWHWHEPGTTKEEKWLIFKLDFFILLYSCLTFFIKYLDQTNVNNAYVSGMKEDLNLQGNELNWFTTYFNIGIIVGGPFITMAITVVRPRYLLPVSTLVWSFFVLFMYKVQDAKTLYILRFFAGLFESGAMPAAFYMIGSWYRTSEISRRSALYWFASIGGGMFSGYIQAGLHQDMNGKVGLASWRWVFIFDFIIGIPIAIFGFLCCPDEPNGERPWWMTERERQMSIKRIAEENRNTSKLEWNWTTVKRILTSWQFYSFCLAWAFMECTCGVNLQRWMTLYLKSLKIDGQPRYSIEKINSLPTVIGCVELAWLLLSSTLADFLQVRAPIIAGLGVMQLVSYIVFYIWSTNTALMAGMYYLCSAYGAISPLISSWLNSSCGGDRQLRALTTSLMISIGYAVETVSQQYMFPTSEAPRFERTHGYAFGIGWVVVMVVWCGLLLPLIERHFARKLIQPGLNC</sequence>
<dbReference type="PANTHER" id="PTHR43791">
    <property type="entry name" value="PERMEASE-RELATED"/>
    <property type="match status" value="1"/>
</dbReference>
<dbReference type="VEuPathDB" id="FungiDB:ASPWEDRAFT_58239"/>
<dbReference type="Pfam" id="PF07690">
    <property type="entry name" value="MFS_1"/>
    <property type="match status" value="1"/>
</dbReference>
<dbReference type="InterPro" id="IPR036259">
    <property type="entry name" value="MFS_trans_sf"/>
</dbReference>
<dbReference type="AlphaFoldDB" id="A0A1L9RN83"/>
<dbReference type="PROSITE" id="PS50850">
    <property type="entry name" value="MFS"/>
    <property type="match status" value="1"/>
</dbReference>
<organism evidence="10 11">
    <name type="scientific">Aspergillus wentii DTO 134E9</name>
    <dbReference type="NCBI Taxonomy" id="1073089"/>
    <lineage>
        <taxon>Eukaryota</taxon>
        <taxon>Fungi</taxon>
        <taxon>Dikarya</taxon>
        <taxon>Ascomycota</taxon>
        <taxon>Pezizomycotina</taxon>
        <taxon>Eurotiomycetes</taxon>
        <taxon>Eurotiomycetidae</taxon>
        <taxon>Eurotiales</taxon>
        <taxon>Aspergillaceae</taxon>
        <taxon>Aspergillus</taxon>
        <taxon>Aspergillus subgen. Cremei</taxon>
    </lineage>
</organism>
<feature type="compositionally biased region" description="Polar residues" evidence="7">
    <location>
        <begin position="1"/>
        <end position="13"/>
    </location>
</feature>